<dbReference type="GO" id="GO:0043386">
    <property type="term" value="P:mycotoxin biosynthetic process"/>
    <property type="evidence" value="ECO:0007669"/>
    <property type="project" value="InterPro"/>
</dbReference>
<name>A0A8H5BGI5_9AGAR</name>
<dbReference type="Pfam" id="PF11807">
    <property type="entry name" value="UstYa"/>
    <property type="match status" value="1"/>
</dbReference>
<dbReference type="AlphaFoldDB" id="A0A8H5BGI5"/>
<comment type="caution">
    <text evidence="4">The sequence shown here is derived from an EMBL/GenBank/DDBJ whole genome shotgun (WGS) entry which is preliminary data.</text>
</comment>
<sequence>MSLTQDRGNNREPLHIHRLYQTLCKQLDNWRNRPPKTHFLATISMLSYIWINRKGIRTRYDALPGLDVDGLQLPHSRERPVGRHPEHRWKIFALAQLVVILTAVTFLSASHHYNQASNTGYSLARSAIRHQTRVFHTGYAGDRTPYIGKPSSKVDALWNELFEGGMFKITKEEERMLANRTSPLPGDKNHYLASLSVVHHLHCLNNIRKSMWPEYYPHFDIHRNEHMFSHQMHCIDLLRQVHMCNPDLTPSFQIAAIVSCTILVHTFSSAVASPLVISNEKNLYISDLSPVDNIHETSASDTTSWVDRFFSNVMEGDNGSDDSEEEEEEEEEEEDADFITGFAI</sequence>
<dbReference type="PANTHER" id="PTHR33365">
    <property type="entry name" value="YALI0B05434P"/>
    <property type="match status" value="1"/>
</dbReference>
<gene>
    <name evidence="4" type="ORF">D9619_001247</name>
</gene>
<reference evidence="4 5" key="1">
    <citation type="journal article" date="2020" name="ISME J.">
        <title>Uncovering the hidden diversity of litter-decomposition mechanisms in mushroom-forming fungi.</title>
        <authorList>
            <person name="Floudas D."/>
            <person name="Bentzer J."/>
            <person name="Ahren D."/>
            <person name="Johansson T."/>
            <person name="Persson P."/>
            <person name="Tunlid A."/>
        </authorList>
    </citation>
    <scope>NUCLEOTIDE SEQUENCE [LARGE SCALE GENOMIC DNA]</scope>
    <source>
        <strain evidence="4 5">CBS 101986</strain>
    </source>
</reference>
<accession>A0A8H5BGI5</accession>
<feature type="compositionally biased region" description="Acidic residues" evidence="3">
    <location>
        <begin position="318"/>
        <end position="337"/>
    </location>
</feature>
<evidence type="ECO:0000256" key="2">
    <source>
        <dbReference type="ARBA" id="ARBA00035112"/>
    </source>
</evidence>
<comment type="pathway">
    <text evidence="1">Mycotoxin biosynthesis.</text>
</comment>
<feature type="region of interest" description="Disordered" evidence="3">
    <location>
        <begin position="316"/>
        <end position="344"/>
    </location>
</feature>
<dbReference type="Proteomes" id="UP000567179">
    <property type="component" value="Unassembled WGS sequence"/>
</dbReference>
<evidence type="ECO:0000256" key="1">
    <source>
        <dbReference type="ARBA" id="ARBA00004685"/>
    </source>
</evidence>
<proteinExistence type="inferred from homology"/>
<comment type="similarity">
    <text evidence="2">Belongs to the ustYa family.</text>
</comment>
<dbReference type="OrthoDB" id="3687641at2759"/>
<dbReference type="PANTHER" id="PTHR33365:SF4">
    <property type="entry name" value="CYCLOCHLOROTINE BIOSYNTHESIS PROTEIN O"/>
    <property type="match status" value="1"/>
</dbReference>
<organism evidence="4 5">
    <name type="scientific">Psilocybe cf. subviscida</name>
    <dbReference type="NCBI Taxonomy" id="2480587"/>
    <lineage>
        <taxon>Eukaryota</taxon>
        <taxon>Fungi</taxon>
        <taxon>Dikarya</taxon>
        <taxon>Basidiomycota</taxon>
        <taxon>Agaricomycotina</taxon>
        <taxon>Agaricomycetes</taxon>
        <taxon>Agaricomycetidae</taxon>
        <taxon>Agaricales</taxon>
        <taxon>Agaricineae</taxon>
        <taxon>Strophariaceae</taxon>
        <taxon>Psilocybe</taxon>
    </lineage>
</organism>
<evidence type="ECO:0000313" key="5">
    <source>
        <dbReference type="Proteomes" id="UP000567179"/>
    </source>
</evidence>
<keyword evidence="5" id="KW-1185">Reference proteome</keyword>
<evidence type="ECO:0000313" key="4">
    <source>
        <dbReference type="EMBL" id="KAF5322860.1"/>
    </source>
</evidence>
<protein>
    <recommendedName>
        <fullName evidence="6">DUF3328 domain containing protein</fullName>
    </recommendedName>
</protein>
<evidence type="ECO:0008006" key="6">
    <source>
        <dbReference type="Google" id="ProtNLM"/>
    </source>
</evidence>
<evidence type="ECO:0000256" key="3">
    <source>
        <dbReference type="SAM" id="MobiDB-lite"/>
    </source>
</evidence>
<dbReference type="InterPro" id="IPR021765">
    <property type="entry name" value="UstYa-like"/>
</dbReference>
<dbReference type="EMBL" id="JAACJJ010000028">
    <property type="protein sequence ID" value="KAF5322860.1"/>
    <property type="molecule type" value="Genomic_DNA"/>
</dbReference>